<evidence type="ECO:0000313" key="3">
    <source>
        <dbReference type="Proteomes" id="UP000324222"/>
    </source>
</evidence>
<comment type="caution">
    <text evidence="2">The sequence shown here is derived from an EMBL/GenBank/DDBJ whole genome shotgun (WGS) entry which is preliminary data.</text>
</comment>
<dbReference type="AlphaFoldDB" id="A0A5B7J1T3"/>
<keyword evidence="3" id="KW-1185">Reference proteome</keyword>
<reference evidence="2 3" key="1">
    <citation type="submission" date="2019-05" db="EMBL/GenBank/DDBJ databases">
        <title>Another draft genome of Portunus trituberculatus and its Hox gene families provides insights of decapod evolution.</title>
        <authorList>
            <person name="Jeong J.-H."/>
            <person name="Song I."/>
            <person name="Kim S."/>
            <person name="Choi T."/>
            <person name="Kim D."/>
            <person name="Ryu S."/>
            <person name="Kim W."/>
        </authorList>
    </citation>
    <scope>NUCLEOTIDE SEQUENCE [LARGE SCALE GENOMIC DNA]</scope>
    <source>
        <tissue evidence="2">Muscle</tissue>
    </source>
</reference>
<protein>
    <submittedName>
        <fullName evidence="2">Uncharacterized protein</fullName>
    </submittedName>
</protein>
<organism evidence="2 3">
    <name type="scientific">Portunus trituberculatus</name>
    <name type="common">Swimming crab</name>
    <name type="synonym">Neptunus trituberculatus</name>
    <dbReference type="NCBI Taxonomy" id="210409"/>
    <lineage>
        <taxon>Eukaryota</taxon>
        <taxon>Metazoa</taxon>
        <taxon>Ecdysozoa</taxon>
        <taxon>Arthropoda</taxon>
        <taxon>Crustacea</taxon>
        <taxon>Multicrustacea</taxon>
        <taxon>Malacostraca</taxon>
        <taxon>Eumalacostraca</taxon>
        <taxon>Eucarida</taxon>
        <taxon>Decapoda</taxon>
        <taxon>Pleocyemata</taxon>
        <taxon>Brachyura</taxon>
        <taxon>Eubrachyura</taxon>
        <taxon>Portunoidea</taxon>
        <taxon>Portunidae</taxon>
        <taxon>Portuninae</taxon>
        <taxon>Portunus</taxon>
    </lineage>
</organism>
<proteinExistence type="predicted"/>
<sequence>MVVGMSVRRGGHFRSWWWTFLVVVVGIFGGGVGHVRSLWWALTVVVGMSVRCVTVLELLIHIANLAIDHYLHQL</sequence>
<gene>
    <name evidence="2" type="ORF">E2C01_085135</name>
</gene>
<feature type="transmembrane region" description="Helical" evidence="1">
    <location>
        <begin position="38"/>
        <end position="60"/>
    </location>
</feature>
<dbReference type="EMBL" id="VSRR010083448">
    <property type="protein sequence ID" value="MPC90162.1"/>
    <property type="molecule type" value="Genomic_DNA"/>
</dbReference>
<keyword evidence="1" id="KW-0812">Transmembrane</keyword>
<dbReference type="Proteomes" id="UP000324222">
    <property type="component" value="Unassembled WGS sequence"/>
</dbReference>
<evidence type="ECO:0000256" key="1">
    <source>
        <dbReference type="SAM" id="Phobius"/>
    </source>
</evidence>
<feature type="transmembrane region" description="Helical" evidence="1">
    <location>
        <begin position="15"/>
        <end position="32"/>
    </location>
</feature>
<name>A0A5B7J1T3_PORTR</name>
<keyword evidence="1" id="KW-1133">Transmembrane helix</keyword>
<keyword evidence="1" id="KW-0472">Membrane</keyword>
<accession>A0A5B7J1T3</accession>
<evidence type="ECO:0000313" key="2">
    <source>
        <dbReference type="EMBL" id="MPC90162.1"/>
    </source>
</evidence>